<accession>A0A1G8ZMS8</accession>
<dbReference type="Proteomes" id="UP000198629">
    <property type="component" value="Unassembled WGS sequence"/>
</dbReference>
<dbReference type="OrthoDB" id="9797568at2"/>
<keyword evidence="3" id="KW-1185">Reference proteome</keyword>
<dbReference type="PANTHER" id="PTHR37298:SF1">
    <property type="entry name" value="UPF0111 PROTEIN YKAA"/>
    <property type="match status" value="1"/>
</dbReference>
<name>A0A1G8ZMS8_9PROT</name>
<organism evidence="2 3">
    <name type="scientific">Methylophilus rhizosphaerae</name>
    <dbReference type="NCBI Taxonomy" id="492660"/>
    <lineage>
        <taxon>Bacteria</taxon>
        <taxon>Pseudomonadati</taxon>
        <taxon>Pseudomonadota</taxon>
        <taxon>Betaproteobacteria</taxon>
        <taxon>Nitrosomonadales</taxon>
        <taxon>Methylophilaceae</taxon>
        <taxon>Methylophilus</taxon>
    </lineage>
</organism>
<dbReference type="Gene3D" id="1.20.58.220">
    <property type="entry name" value="Phosphate transport system protein phou homolog 2, domain 2"/>
    <property type="match status" value="1"/>
</dbReference>
<evidence type="ECO:0000313" key="2">
    <source>
        <dbReference type="EMBL" id="SDK16351.1"/>
    </source>
</evidence>
<comment type="similarity">
    <text evidence="1">Belongs to the UPF0111 family.</text>
</comment>
<dbReference type="AlphaFoldDB" id="A0A1G8ZMS8"/>
<evidence type="ECO:0008006" key="4">
    <source>
        <dbReference type="Google" id="ProtNLM"/>
    </source>
</evidence>
<dbReference type="PANTHER" id="PTHR37298">
    <property type="entry name" value="UPF0111 PROTEIN YKAA"/>
    <property type="match status" value="1"/>
</dbReference>
<dbReference type="InterPro" id="IPR018445">
    <property type="entry name" value="Put_Phosphate_transp_reg"/>
</dbReference>
<dbReference type="EMBL" id="FNFX01000001">
    <property type="protein sequence ID" value="SDK16351.1"/>
    <property type="molecule type" value="Genomic_DNA"/>
</dbReference>
<sequence length="218" mass="24865">MAHATFGRIMAAISPKNDNYFVLFNRLADCAVRGSKVLALMAAVVDQADFQKHFADIRKIESEADEYTKEILLSLHKTFITPFDRREIRELAMALDDIIDYMEAIPQSAEIYGHTKFTPEMVALAQILLRAAEKVRDAVAMLSDMKNAERILRTCEEISKIEGEADHIMRSGMHRLFEEDHDARTLIRSKQLYDLFEEAVDSCEDVADVMHGVVLERI</sequence>
<dbReference type="InterPro" id="IPR038078">
    <property type="entry name" value="PhoU-like_sf"/>
</dbReference>
<dbReference type="SUPFAM" id="SSF109755">
    <property type="entry name" value="PhoU-like"/>
    <property type="match status" value="1"/>
</dbReference>
<gene>
    <name evidence="2" type="ORF">SAMN05192566_0412</name>
</gene>
<reference evidence="3" key="1">
    <citation type="submission" date="2016-10" db="EMBL/GenBank/DDBJ databases">
        <authorList>
            <person name="Varghese N."/>
            <person name="Submissions S."/>
        </authorList>
    </citation>
    <scope>NUCLEOTIDE SEQUENCE [LARGE SCALE GENOMIC DNA]</scope>
    <source>
        <strain evidence="3">CBMB127</strain>
    </source>
</reference>
<evidence type="ECO:0000256" key="1">
    <source>
        <dbReference type="ARBA" id="ARBA00008591"/>
    </source>
</evidence>
<proteinExistence type="inferred from homology"/>
<evidence type="ECO:0000313" key="3">
    <source>
        <dbReference type="Proteomes" id="UP000198629"/>
    </source>
</evidence>
<dbReference type="STRING" id="492660.SAMN05192566_0412"/>
<protein>
    <recommendedName>
        <fullName evidence="4">Phosphate transport regulator</fullName>
    </recommendedName>
</protein>
<dbReference type="Pfam" id="PF01865">
    <property type="entry name" value="PhoU_div"/>
    <property type="match status" value="1"/>
</dbReference>
<dbReference type="RefSeq" id="WP_091469119.1">
    <property type="nucleotide sequence ID" value="NZ_FNFX01000001.1"/>
</dbReference>
<dbReference type="InterPro" id="IPR052912">
    <property type="entry name" value="UPF0111_domain"/>
</dbReference>